<feature type="region of interest" description="Disordered" evidence="1">
    <location>
        <begin position="231"/>
        <end position="266"/>
    </location>
</feature>
<keyword evidence="2" id="KW-0472">Membrane</keyword>
<evidence type="ECO:0000313" key="4">
    <source>
        <dbReference type="Proteomes" id="UP001642540"/>
    </source>
</evidence>
<evidence type="ECO:0000256" key="1">
    <source>
        <dbReference type="SAM" id="MobiDB-lite"/>
    </source>
</evidence>
<organism evidence="3 4">
    <name type="scientific">Orchesella dallaii</name>
    <dbReference type="NCBI Taxonomy" id="48710"/>
    <lineage>
        <taxon>Eukaryota</taxon>
        <taxon>Metazoa</taxon>
        <taxon>Ecdysozoa</taxon>
        <taxon>Arthropoda</taxon>
        <taxon>Hexapoda</taxon>
        <taxon>Collembola</taxon>
        <taxon>Entomobryomorpha</taxon>
        <taxon>Entomobryoidea</taxon>
        <taxon>Orchesellidae</taxon>
        <taxon>Orchesellinae</taxon>
        <taxon>Orchesella</taxon>
    </lineage>
</organism>
<feature type="transmembrane region" description="Helical" evidence="2">
    <location>
        <begin position="21"/>
        <end position="44"/>
    </location>
</feature>
<feature type="transmembrane region" description="Helical" evidence="2">
    <location>
        <begin position="72"/>
        <end position="92"/>
    </location>
</feature>
<comment type="caution">
    <text evidence="3">The sequence shown here is derived from an EMBL/GenBank/DDBJ whole genome shotgun (WGS) entry which is preliminary data.</text>
</comment>
<name>A0ABP1QVY9_9HEXA</name>
<protein>
    <recommendedName>
        <fullName evidence="5">Transmembrane protein</fullName>
    </recommendedName>
</protein>
<dbReference type="Proteomes" id="UP001642540">
    <property type="component" value="Unassembled WGS sequence"/>
</dbReference>
<evidence type="ECO:0000313" key="3">
    <source>
        <dbReference type="EMBL" id="CAL8112816.1"/>
    </source>
</evidence>
<reference evidence="3 4" key="1">
    <citation type="submission" date="2024-08" db="EMBL/GenBank/DDBJ databases">
        <authorList>
            <person name="Cucini C."/>
            <person name="Frati F."/>
        </authorList>
    </citation>
    <scope>NUCLEOTIDE SEQUENCE [LARGE SCALE GENOMIC DNA]</scope>
</reference>
<evidence type="ECO:0008006" key="5">
    <source>
        <dbReference type="Google" id="ProtNLM"/>
    </source>
</evidence>
<evidence type="ECO:0000256" key="2">
    <source>
        <dbReference type="SAM" id="Phobius"/>
    </source>
</evidence>
<keyword evidence="2" id="KW-1133">Transmembrane helix</keyword>
<gene>
    <name evidence="3" type="ORF">ODALV1_LOCUS15794</name>
</gene>
<accession>A0ABP1QVY9</accession>
<sequence>MDMYKDPCCGLSLYRGVKVIAIIDLASAVFSTVLSGFGFLIALFDGDAIVNDLNYNTTTQVTPDGTPPPPIGVGWVIFSLLAITVVNIFYMFLARYLLHATQERNTTKLQRWFDVTAVILAVRLLGYIPMLFMQGGANFIAPNWSQNSLHNLTRSSDIPGGPIPLIVHTWVKPENSDGTTLQNGTVIYYVAGPWGGIRSSPHSSTTPPQQISGDLSDSIANSVYSTVQPNHLSHSPYTDSQAELGWQPPTIDITTPPPTKQQVQNQDGPWGHMHYGFGWPTSTKLYDNPPEVTPNPTRSQTVGNATTETFTSTVVAATTLATPKQEPTTTTVDPIAADTDARFPVSDSVRKFRRIVAQIRAITKKELQTEKKF</sequence>
<feature type="transmembrane region" description="Helical" evidence="2">
    <location>
        <begin position="112"/>
        <end position="132"/>
    </location>
</feature>
<dbReference type="EMBL" id="CAXLJM020000049">
    <property type="protein sequence ID" value="CAL8112816.1"/>
    <property type="molecule type" value="Genomic_DNA"/>
</dbReference>
<feature type="compositionally biased region" description="Polar residues" evidence="1">
    <location>
        <begin position="231"/>
        <end position="241"/>
    </location>
</feature>
<proteinExistence type="predicted"/>
<keyword evidence="2" id="KW-0812">Transmembrane</keyword>
<keyword evidence="4" id="KW-1185">Reference proteome</keyword>